<dbReference type="Proteomes" id="UP000281261">
    <property type="component" value="Unassembled WGS sequence"/>
</dbReference>
<evidence type="ECO:0000256" key="2">
    <source>
        <dbReference type="SAM" id="Phobius"/>
    </source>
</evidence>
<organism evidence="4 5">
    <name type="scientific">candidate division Kazan bacterium</name>
    <dbReference type="NCBI Taxonomy" id="2202143"/>
    <lineage>
        <taxon>Bacteria</taxon>
        <taxon>Bacteria division Kazan-3B-28</taxon>
    </lineage>
</organism>
<accession>A0A420ZD58</accession>
<dbReference type="InterPro" id="IPR052913">
    <property type="entry name" value="Glycopeptide_resist_protein"/>
</dbReference>
<dbReference type="AlphaFoldDB" id="A0A420ZD58"/>
<evidence type="ECO:0000256" key="1">
    <source>
        <dbReference type="SAM" id="MobiDB-lite"/>
    </source>
</evidence>
<feature type="region of interest" description="Disordered" evidence="1">
    <location>
        <begin position="469"/>
        <end position="495"/>
    </location>
</feature>
<feature type="transmembrane region" description="Helical" evidence="2">
    <location>
        <begin position="16"/>
        <end position="38"/>
    </location>
</feature>
<gene>
    <name evidence="4" type="ORF">DRH29_00945</name>
</gene>
<dbReference type="Pfam" id="PF12229">
    <property type="entry name" value="PG_binding_4"/>
    <property type="match status" value="1"/>
</dbReference>
<dbReference type="Pfam" id="PF04294">
    <property type="entry name" value="VanW"/>
    <property type="match status" value="1"/>
</dbReference>
<keyword evidence="2" id="KW-1133">Transmembrane helix</keyword>
<dbReference type="InterPro" id="IPR022029">
    <property type="entry name" value="YoaR-like_PG-bd"/>
</dbReference>
<dbReference type="PANTHER" id="PTHR35788">
    <property type="entry name" value="EXPORTED PROTEIN-RELATED"/>
    <property type="match status" value="1"/>
</dbReference>
<evidence type="ECO:0000313" key="5">
    <source>
        <dbReference type="Proteomes" id="UP000281261"/>
    </source>
</evidence>
<keyword evidence="2" id="KW-0472">Membrane</keyword>
<comment type="caution">
    <text evidence="4">The sequence shown here is derived from an EMBL/GenBank/DDBJ whole genome shotgun (WGS) entry which is preliminary data.</text>
</comment>
<feature type="domain" description="YoaR-like putative peptidoglycan binding" evidence="3">
    <location>
        <begin position="90"/>
        <end position="206"/>
    </location>
</feature>
<evidence type="ECO:0000259" key="3">
    <source>
        <dbReference type="Pfam" id="PF12229"/>
    </source>
</evidence>
<sequence length="495" mass="54608">MAGAKLQTIYGNLIRLFWGLVISVGVLILLGAGVFLGFDYIYAGRVLPGVHFLDVDLGGMTHGEVLEAVDARVDTTDVSPLQLEFDGLVWEMNPSKFGFEININQLAKQALAVGRRSNLLDKIIERGASVLGFAQPIVSKVDLVETFNKDTLAKYLRLIYDEIAQPSQNAVFVRNGDRVTEFIAPQNGQELDIKKTILLITHNVLNPNRRIILPVTITKPRITLAQANDLGITTLMARGVSDFSGSPPNRRHNIAVGAARFDGVLIPPGKKFSFLKTLGNVNASTGYLPELVIKGDETIPEYGGGLCQVSTTAFRAILNSGLPVNARRNHSYRVVYYEPAGTDATIYQPYPDLQFTNDTEAYIMMDTYIKGNQLFFDFYGAETGRKVKLDGPYIFNVTTYPEPIYIDTSTIPVGEIQQVDSAHRGADAVLYRKIYDKDGKLISKDTFNSHYIPWPAKYLRGVEEAPPVEADLENVLPDEAASEEAKVDPINTGNE</sequence>
<dbReference type="PANTHER" id="PTHR35788:SF1">
    <property type="entry name" value="EXPORTED PROTEIN"/>
    <property type="match status" value="1"/>
</dbReference>
<dbReference type="InterPro" id="IPR007391">
    <property type="entry name" value="Vancomycin_resist_VanW"/>
</dbReference>
<reference evidence="4 5" key="1">
    <citation type="submission" date="2018-06" db="EMBL/GenBank/DDBJ databases">
        <title>Extensive metabolic versatility and redundancy in microbially diverse, dynamic hydrothermal sediments.</title>
        <authorList>
            <person name="Dombrowski N."/>
            <person name="Teske A."/>
            <person name="Baker B.J."/>
        </authorList>
    </citation>
    <scope>NUCLEOTIDE SEQUENCE [LARGE SCALE GENOMIC DNA]</scope>
    <source>
        <strain evidence="4">B79_G16</strain>
    </source>
</reference>
<name>A0A420ZD58_UNCK3</name>
<proteinExistence type="predicted"/>
<evidence type="ECO:0000313" key="4">
    <source>
        <dbReference type="EMBL" id="RLC37648.1"/>
    </source>
</evidence>
<keyword evidence="2" id="KW-0812">Transmembrane</keyword>
<protein>
    <recommendedName>
        <fullName evidence="3">YoaR-like putative peptidoglycan binding domain-containing protein</fullName>
    </recommendedName>
</protein>
<dbReference type="EMBL" id="QMNG01000002">
    <property type="protein sequence ID" value="RLC37648.1"/>
    <property type="molecule type" value="Genomic_DNA"/>
</dbReference>